<dbReference type="EMBL" id="CP036264">
    <property type="protein sequence ID" value="QEF96197.1"/>
    <property type="molecule type" value="Genomic_DNA"/>
</dbReference>
<protein>
    <submittedName>
        <fullName evidence="5">Arylsulfatase</fullName>
        <ecNumber evidence="5">3.1.6.1</ecNumber>
    </submittedName>
</protein>
<dbReference type="SUPFAM" id="SSF53649">
    <property type="entry name" value="Alkaline phosphatase-like"/>
    <property type="match status" value="1"/>
</dbReference>
<dbReference type="AlphaFoldDB" id="A0A5B9MAE3"/>
<keyword evidence="2 5" id="KW-0378">Hydrolase</keyword>
<dbReference type="InterPro" id="IPR050738">
    <property type="entry name" value="Sulfatase"/>
</dbReference>
<evidence type="ECO:0000313" key="6">
    <source>
        <dbReference type="Proteomes" id="UP000321353"/>
    </source>
</evidence>
<sequence precursor="true">MNNRLFLLASAVLLALTAIVAEAPSADPPPPNIVFLFADDLGYGDLGCYGHPYARTPAIDQLAKEGTRFTQFYVTGVTCNPSRTGLMTGLFPARFPKYAADFGFGDRVTITELLKNRDYRTGHFGKWHIGPDDSDGTYGIDTVKTIGKSRDRSAGRDDDLYSAAIDFIKANKEGPFYVNVWGHATHFPVDTPDELADRFDDVTVNREDFSPTMQHKFDECLKIGGDLDQSMRQYLGDVYQIDLNVGRVLKVLDELGLRDNTIVVFSSDHGPAPVILGKKGARKFSNNMLGYAEKFRGGKHDQYEGGTRVPFIIRWPDKVKAGRVDTINVCSFVDWLPTLCSIAGIEELPKQLDGEDVSDIWHGADRQRTKPLFWKSSASGSTPAMRVGDWKLHLPRKQRGDPELYDLSIDPSESNNLAATHPEVAARLGKSLRAWVAELPEHYEKANEQ</sequence>
<proteinExistence type="inferred from homology"/>
<dbReference type="Gene3D" id="3.30.1120.10">
    <property type="match status" value="1"/>
</dbReference>
<organism evidence="5 6">
    <name type="scientific">Stieleria maiorica</name>
    <dbReference type="NCBI Taxonomy" id="2795974"/>
    <lineage>
        <taxon>Bacteria</taxon>
        <taxon>Pseudomonadati</taxon>
        <taxon>Planctomycetota</taxon>
        <taxon>Planctomycetia</taxon>
        <taxon>Pirellulales</taxon>
        <taxon>Pirellulaceae</taxon>
        <taxon>Stieleria</taxon>
    </lineage>
</organism>
<feature type="domain" description="Sulfatase N-terminal" evidence="4">
    <location>
        <begin position="31"/>
        <end position="345"/>
    </location>
</feature>
<evidence type="ECO:0000259" key="4">
    <source>
        <dbReference type="Pfam" id="PF00884"/>
    </source>
</evidence>
<dbReference type="EC" id="3.1.6.1" evidence="5"/>
<dbReference type="Gene3D" id="3.40.720.10">
    <property type="entry name" value="Alkaline Phosphatase, subunit A"/>
    <property type="match status" value="1"/>
</dbReference>
<gene>
    <name evidence="5" type="primary">atsA_3</name>
    <name evidence="5" type="ORF">Mal15_02240</name>
</gene>
<name>A0A5B9MAE3_9BACT</name>
<comment type="similarity">
    <text evidence="1">Belongs to the sulfatase family.</text>
</comment>
<dbReference type="PANTHER" id="PTHR42693:SF53">
    <property type="entry name" value="ENDO-4-O-SULFATASE"/>
    <property type="match status" value="1"/>
</dbReference>
<evidence type="ECO:0000256" key="3">
    <source>
        <dbReference type="SAM" id="SignalP"/>
    </source>
</evidence>
<dbReference type="Pfam" id="PF00884">
    <property type="entry name" value="Sulfatase"/>
    <property type="match status" value="1"/>
</dbReference>
<accession>A0A5B9MAE3</accession>
<reference evidence="5 6" key="1">
    <citation type="submission" date="2019-02" db="EMBL/GenBank/DDBJ databases">
        <title>Planctomycetal bacteria perform biofilm scaping via a novel small molecule.</title>
        <authorList>
            <person name="Jeske O."/>
            <person name="Boedeker C."/>
            <person name="Wiegand S."/>
            <person name="Breitling P."/>
            <person name="Kallscheuer N."/>
            <person name="Jogler M."/>
            <person name="Rohde M."/>
            <person name="Petersen J."/>
            <person name="Medema M.H."/>
            <person name="Surup F."/>
            <person name="Jogler C."/>
        </authorList>
    </citation>
    <scope>NUCLEOTIDE SEQUENCE [LARGE SCALE GENOMIC DNA]</scope>
    <source>
        <strain evidence="5 6">Mal15</strain>
    </source>
</reference>
<dbReference type="Proteomes" id="UP000321353">
    <property type="component" value="Chromosome"/>
</dbReference>
<dbReference type="KEGG" id="smam:Mal15_02240"/>
<dbReference type="InterPro" id="IPR017850">
    <property type="entry name" value="Alkaline_phosphatase_core_sf"/>
</dbReference>
<keyword evidence="3" id="KW-0732">Signal</keyword>
<evidence type="ECO:0000256" key="2">
    <source>
        <dbReference type="ARBA" id="ARBA00022801"/>
    </source>
</evidence>
<evidence type="ECO:0000313" key="5">
    <source>
        <dbReference type="EMBL" id="QEF96197.1"/>
    </source>
</evidence>
<dbReference type="GO" id="GO:0004065">
    <property type="term" value="F:arylsulfatase activity"/>
    <property type="evidence" value="ECO:0007669"/>
    <property type="project" value="UniProtKB-EC"/>
</dbReference>
<keyword evidence="6" id="KW-1185">Reference proteome</keyword>
<feature type="chain" id="PRO_5023056244" evidence="3">
    <location>
        <begin position="24"/>
        <end position="449"/>
    </location>
</feature>
<feature type="signal peptide" evidence="3">
    <location>
        <begin position="1"/>
        <end position="23"/>
    </location>
</feature>
<dbReference type="PANTHER" id="PTHR42693">
    <property type="entry name" value="ARYLSULFATASE FAMILY MEMBER"/>
    <property type="match status" value="1"/>
</dbReference>
<dbReference type="InterPro" id="IPR000917">
    <property type="entry name" value="Sulfatase_N"/>
</dbReference>
<dbReference type="RefSeq" id="WP_147866043.1">
    <property type="nucleotide sequence ID" value="NZ_CP036264.1"/>
</dbReference>
<evidence type="ECO:0000256" key="1">
    <source>
        <dbReference type="ARBA" id="ARBA00008779"/>
    </source>
</evidence>